<dbReference type="PROSITE" id="PS51891">
    <property type="entry name" value="CENP_V_GFA"/>
    <property type="match status" value="1"/>
</dbReference>
<evidence type="ECO:0000256" key="1">
    <source>
        <dbReference type="ARBA" id="ARBA00005495"/>
    </source>
</evidence>
<dbReference type="GO" id="GO:0016846">
    <property type="term" value="F:carbon-sulfur lyase activity"/>
    <property type="evidence" value="ECO:0007669"/>
    <property type="project" value="InterPro"/>
</dbReference>
<dbReference type="AlphaFoldDB" id="A0A0D1Z1L2"/>
<evidence type="ECO:0000256" key="2">
    <source>
        <dbReference type="ARBA" id="ARBA00022723"/>
    </source>
</evidence>
<gene>
    <name evidence="5" type="ORF">PV09_02502</name>
</gene>
<dbReference type="Proteomes" id="UP000053259">
    <property type="component" value="Unassembled WGS sequence"/>
</dbReference>
<keyword evidence="2" id="KW-0479">Metal-binding</keyword>
<organism evidence="5 6">
    <name type="scientific">Verruconis gallopava</name>
    <dbReference type="NCBI Taxonomy" id="253628"/>
    <lineage>
        <taxon>Eukaryota</taxon>
        <taxon>Fungi</taxon>
        <taxon>Dikarya</taxon>
        <taxon>Ascomycota</taxon>
        <taxon>Pezizomycotina</taxon>
        <taxon>Dothideomycetes</taxon>
        <taxon>Pleosporomycetidae</taxon>
        <taxon>Venturiales</taxon>
        <taxon>Sympoventuriaceae</taxon>
        <taxon>Verruconis</taxon>
    </lineage>
</organism>
<reference evidence="5 6" key="1">
    <citation type="submission" date="2015-01" db="EMBL/GenBank/DDBJ databases">
        <title>The Genome Sequence of Ochroconis gallopava CBS43764.</title>
        <authorList>
            <consortium name="The Broad Institute Genomics Platform"/>
            <person name="Cuomo C."/>
            <person name="de Hoog S."/>
            <person name="Gorbushina A."/>
            <person name="Stielow B."/>
            <person name="Teixiera M."/>
            <person name="Abouelleil A."/>
            <person name="Chapman S.B."/>
            <person name="Priest M."/>
            <person name="Young S.K."/>
            <person name="Wortman J."/>
            <person name="Nusbaum C."/>
            <person name="Birren B."/>
        </authorList>
    </citation>
    <scope>NUCLEOTIDE SEQUENCE [LARGE SCALE GENOMIC DNA]</scope>
    <source>
        <strain evidence="5 6">CBS 43764</strain>
    </source>
</reference>
<dbReference type="EMBL" id="KN847534">
    <property type="protein sequence ID" value="KIW06822.1"/>
    <property type="molecule type" value="Genomic_DNA"/>
</dbReference>
<evidence type="ECO:0000256" key="3">
    <source>
        <dbReference type="ARBA" id="ARBA00022833"/>
    </source>
</evidence>
<dbReference type="VEuPathDB" id="FungiDB:PV09_02502"/>
<dbReference type="HOGENOM" id="CLU_087334_0_0_1"/>
<sequence>MSAAAKAGFSRKPYVGSCHCGTIKYIAYITLPASPDEVSTTEFYEESGVRLYKCNCNTCQKMGIFHLRLKSPGDDFVLLSPLDPHADDSGMTKYMTPAKRSSWWFCKTCGVRCFTIRGPTEQAEVEVPAKSLEALGIKAADVRSDSTVKVKAWKPKDEFVEKAGGGDYLSINAVTLNPQQEGLDLALFHEKQWVAYVDSLNRKAESRFGKPHPGGIY</sequence>
<evidence type="ECO:0000313" key="6">
    <source>
        <dbReference type="Proteomes" id="UP000053259"/>
    </source>
</evidence>
<keyword evidence="3" id="KW-0862">Zinc</keyword>
<dbReference type="InterPro" id="IPR011057">
    <property type="entry name" value="Mss4-like_sf"/>
</dbReference>
<evidence type="ECO:0000259" key="4">
    <source>
        <dbReference type="PROSITE" id="PS51891"/>
    </source>
</evidence>
<dbReference type="InParanoid" id="A0A0D1Z1L2"/>
<evidence type="ECO:0000313" key="5">
    <source>
        <dbReference type="EMBL" id="KIW06822.1"/>
    </source>
</evidence>
<dbReference type="RefSeq" id="XP_016216691.1">
    <property type="nucleotide sequence ID" value="XM_016355555.1"/>
</dbReference>
<dbReference type="PANTHER" id="PTHR28620">
    <property type="entry name" value="CENTROMERE PROTEIN V"/>
    <property type="match status" value="1"/>
</dbReference>
<feature type="domain" description="CENP-V/GFA" evidence="4">
    <location>
        <begin position="14"/>
        <end position="154"/>
    </location>
</feature>
<dbReference type="STRING" id="253628.A0A0D1Z1L2"/>
<dbReference type="Gene3D" id="2.170.150.70">
    <property type="match status" value="1"/>
</dbReference>
<protein>
    <recommendedName>
        <fullName evidence="4">CENP-V/GFA domain-containing protein</fullName>
    </recommendedName>
</protein>
<dbReference type="OrthoDB" id="3930719at2759"/>
<dbReference type="SUPFAM" id="SSF51316">
    <property type="entry name" value="Mss4-like"/>
    <property type="match status" value="1"/>
</dbReference>
<dbReference type="GO" id="GO:0046872">
    <property type="term" value="F:metal ion binding"/>
    <property type="evidence" value="ECO:0007669"/>
    <property type="project" value="UniProtKB-KW"/>
</dbReference>
<keyword evidence="6" id="KW-1185">Reference proteome</keyword>
<proteinExistence type="inferred from homology"/>
<accession>A0A0D1Z1L2</accession>
<dbReference type="InterPro" id="IPR006913">
    <property type="entry name" value="CENP-V/GFA"/>
</dbReference>
<dbReference type="InterPro" id="IPR052355">
    <property type="entry name" value="CENP-V-like"/>
</dbReference>
<dbReference type="GeneID" id="27310475"/>
<name>A0A0D1Z1L2_9PEZI</name>
<comment type="similarity">
    <text evidence="1">Belongs to the Gfa family.</text>
</comment>
<dbReference type="PANTHER" id="PTHR28620:SF1">
    <property type="entry name" value="CENP-V_GFA DOMAIN-CONTAINING PROTEIN"/>
    <property type="match status" value="1"/>
</dbReference>